<dbReference type="SMART" id="SM00369">
    <property type="entry name" value="LRR_TYP"/>
    <property type="match status" value="9"/>
</dbReference>
<dbReference type="GO" id="GO:0007165">
    <property type="term" value="P:signal transduction"/>
    <property type="evidence" value="ECO:0007669"/>
    <property type="project" value="InterPro"/>
</dbReference>
<dbReference type="InterPro" id="IPR003591">
    <property type="entry name" value="Leu-rich_rpt_typical-subtyp"/>
</dbReference>
<keyword evidence="7" id="KW-1185">Reference proteome</keyword>
<dbReference type="PANTHER" id="PTHR48051:SF45">
    <property type="entry name" value="LEUCINE-RICH REPEAT PROTEIN SHOC-2-LIKE"/>
    <property type="match status" value="1"/>
</dbReference>
<dbReference type="SUPFAM" id="SSF47986">
    <property type="entry name" value="DEATH domain"/>
    <property type="match status" value="1"/>
</dbReference>
<dbReference type="GO" id="GO:0000166">
    <property type="term" value="F:nucleotide binding"/>
    <property type="evidence" value="ECO:0007669"/>
    <property type="project" value="UniProtKB-KW"/>
</dbReference>
<dbReference type="Pfam" id="PF08477">
    <property type="entry name" value="Roc"/>
    <property type="match status" value="1"/>
</dbReference>
<reference evidence="6" key="1">
    <citation type="submission" date="2021-04" db="EMBL/GenBank/DDBJ databases">
        <authorList>
            <consortium name="Molecular Ecology Group"/>
        </authorList>
    </citation>
    <scope>NUCLEOTIDE SEQUENCE</scope>
</reference>
<dbReference type="InterPro" id="IPR000488">
    <property type="entry name" value="Death_dom"/>
</dbReference>
<evidence type="ECO:0000256" key="3">
    <source>
        <dbReference type="ARBA" id="ARBA00022741"/>
    </source>
</evidence>
<dbReference type="InterPro" id="IPR020859">
    <property type="entry name" value="ROC"/>
</dbReference>
<dbReference type="SUPFAM" id="SSF52047">
    <property type="entry name" value="RNI-like"/>
    <property type="match status" value="1"/>
</dbReference>
<keyword evidence="3" id="KW-0547">Nucleotide-binding</keyword>
<dbReference type="OrthoDB" id="676979at2759"/>
<name>A0A8S3YQ22_9EUPU</name>
<protein>
    <recommendedName>
        <fullName evidence="8">Malignant fibrous histiocytoma-amplified sequence 1 homolog</fullName>
    </recommendedName>
</protein>
<dbReference type="EMBL" id="CAJHNH020000670">
    <property type="protein sequence ID" value="CAG5119224.1"/>
    <property type="molecule type" value="Genomic_DNA"/>
</dbReference>
<evidence type="ECO:0000256" key="1">
    <source>
        <dbReference type="ARBA" id="ARBA00022614"/>
    </source>
</evidence>
<dbReference type="SUPFAM" id="SSF52540">
    <property type="entry name" value="P-loop containing nucleoside triphosphate hydrolases"/>
    <property type="match status" value="1"/>
</dbReference>
<organism evidence="6 7">
    <name type="scientific">Candidula unifasciata</name>
    <dbReference type="NCBI Taxonomy" id="100452"/>
    <lineage>
        <taxon>Eukaryota</taxon>
        <taxon>Metazoa</taxon>
        <taxon>Spiralia</taxon>
        <taxon>Lophotrochozoa</taxon>
        <taxon>Mollusca</taxon>
        <taxon>Gastropoda</taxon>
        <taxon>Heterobranchia</taxon>
        <taxon>Euthyneura</taxon>
        <taxon>Panpulmonata</taxon>
        <taxon>Eupulmonata</taxon>
        <taxon>Stylommatophora</taxon>
        <taxon>Helicina</taxon>
        <taxon>Helicoidea</taxon>
        <taxon>Geomitridae</taxon>
        <taxon>Candidula</taxon>
    </lineage>
</organism>
<dbReference type="Pfam" id="PF00531">
    <property type="entry name" value="Death"/>
    <property type="match status" value="1"/>
</dbReference>
<accession>A0A8S3YQ22</accession>
<evidence type="ECO:0000313" key="7">
    <source>
        <dbReference type="Proteomes" id="UP000678393"/>
    </source>
</evidence>
<dbReference type="InterPro" id="IPR001611">
    <property type="entry name" value="Leu-rich_rpt"/>
</dbReference>
<dbReference type="PROSITE" id="PS51424">
    <property type="entry name" value="ROC"/>
    <property type="match status" value="1"/>
</dbReference>
<dbReference type="GO" id="GO:0005737">
    <property type="term" value="C:cytoplasm"/>
    <property type="evidence" value="ECO:0007669"/>
    <property type="project" value="TreeGrafter"/>
</dbReference>
<dbReference type="InterPro" id="IPR050216">
    <property type="entry name" value="LRR_domain-containing"/>
</dbReference>
<dbReference type="CDD" id="cd01670">
    <property type="entry name" value="Death"/>
    <property type="match status" value="1"/>
</dbReference>
<dbReference type="Pfam" id="PF13855">
    <property type="entry name" value="LRR_8"/>
    <property type="match status" value="2"/>
</dbReference>
<evidence type="ECO:0000259" key="4">
    <source>
        <dbReference type="PROSITE" id="PS50017"/>
    </source>
</evidence>
<dbReference type="Gene3D" id="3.30.70.1390">
    <property type="entry name" value="ROC domain from the Parkinson's disease-associated leucine-rich repeat kinase 2"/>
    <property type="match status" value="1"/>
</dbReference>
<dbReference type="PROSITE" id="PS51450">
    <property type="entry name" value="LRR"/>
    <property type="match status" value="3"/>
</dbReference>
<gene>
    <name evidence="6" type="ORF">CUNI_LOCUS4782</name>
</gene>
<dbReference type="Gene3D" id="1.10.533.10">
    <property type="entry name" value="Death Domain, Fas"/>
    <property type="match status" value="1"/>
</dbReference>
<dbReference type="Pfam" id="PF25497">
    <property type="entry name" value="COR-B"/>
    <property type="match status" value="1"/>
</dbReference>
<feature type="domain" description="Death" evidence="4">
    <location>
        <begin position="1072"/>
        <end position="1144"/>
    </location>
</feature>
<keyword evidence="2" id="KW-0677">Repeat</keyword>
<dbReference type="InterPro" id="IPR057263">
    <property type="entry name" value="COR-B"/>
</dbReference>
<comment type="caution">
    <text evidence="6">The sequence shown here is derived from an EMBL/GenBank/DDBJ whole genome shotgun (WGS) entry which is preliminary data.</text>
</comment>
<dbReference type="Proteomes" id="UP000678393">
    <property type="component" value="Unassembled WGS sequence"/>
</dbReference>
<dbReference type="SMART" id="SM00364">
    <property type="entry name" value="LRR_BAC"/>
    <property type="match status" value="7"/>
</dbReference>
<proteinExistence type="predicted"/>
<evidence type="ECO:0000259" key="5">
    <source>
        <dbReference type="PROSITE" id="PS51424"/>
    </source>
</evidence>
<evidence type="ECO:0000256" key="2">
    <source>
        <dbReference type="ARBA" id="ARBA00022737"/>
    </source>
</evidence>
<dbReference type="Gene3D" id="3.40.50.300">
    <property type="entry name" value="P-loop containing nucleotide triphosphate hydrolases"/>
    <property type="match status" value="1"/>
</dbReference>
<dbReference type="Gene3D" id="3.80.10.10">
    <property type="entry name" value="Ribonuclease Inhibitor"/>
    <property type="match status" value="2"/>
</dbReference>
<evidence type="ECO:0008006" key="8">
    <source>
        <dbReference type="Google" id="ProtNLM"/>
    </source>
</evidence>
<dbReference type="InterPro" id="IPR032675">
    <property type="entry name" value="LRR_dom_sf"/>
</dbReference>
<dbReference type="GO" id="GO:0009966">
    <property type="term" value="P:regulation of signal transduction"/>
    <property type="evidence" value="ECO:0007669"/>
    <property type="project" value="UniProtKB-ARBA"/>
</dbReference>
<feature type="domain" description="Roc" evidence="5">
    <location>
        <begin position="437"/>
        <end position="631"/>
    </location>
</feature>
<dbReference type="InterPro" id="IPR011029">
    <property type="entry name" value="DEATH-like_dom_sf"/>
</dbReference>
<dbReference type="AlphaFoldDB" id="A0A8S3YQ22"/>
<dbReference type="PANTHER" id="PTHR48051">
    <property type="match status" value="1"/>
</dbReference>
<sequence>MSAQNDTLNQYLFASGDHEEHQSLKVAEGAYKGWVPRAIYSKELYEVQLPFLRLLSFPVGGTALGSLSHKLTVFEAVGNYLTRLPACFAECHNLTKLNLGFNYFTEIPYPVYRLTRLEILNLEHNDLESMDSEIQNLKNLRVLNLSGNLLEELPKELRMCRRIQELHLSGKFYPGGKLTEFPECISYLTELRYLDLSWQHIGKIPRSIGKLRKLQVLNLKWNQLQKVSKELKKCARLKVVNLSGALRLLSAIPESLLELEDLEQLFLSDNFFTEVPQHVCGLVKLTQLVMQRNSLLRLSQDLYKLRYLRHLELSDNFLEVIPPKIKSLRKLEYLGLANNRLTELPEEICFLEQLTYLGLGNNKLTQLPENIYRLHNLRTLDVDNNELQDVPLLMDRLELLAEEDGLHILNNNLRSPFREISEQGTRALFEFLKGIRLKEAHHRWKMILIGAARAGKTSLRQALMHGRSRLAADSERTWVMERHLWEPESRLRVQILDFGGHHIYQAAHHMFLSSDALHVLVFDLTKYTSEDYEELIGHWLEAIMDRAGGAKIVIVGTHCDLCSKEDVNEKVEDIMRLMKRDETNKRRQIEYEIRMISEELDKPESREVSSGIPEIGIGRMQEKLNKLQKMLNSRSEIPERIFIVSAADTLEGIAEFRSSLILKLKSAPVSALPDVWFTFLEQIQQDREKVLTFEQTRDYFQQVMSDNQISQWGMGGSPERSLEMVLKYLHSTGEIVWYHDNDQLRGTVFHHPETLIDMLRAVFRHDFEDVVHYNQETATLIPLRESSFESMKKDFLSRGLLTKELLHYLLIHFKLCSDASDTFLNLIISVMLKFSLCFEFQNSARMALMGSAQVVQFPWFFPDEKPPNFELQWPLALPPNKYELCMEIVFSAQMPPNFFEKLSVKLHNFLLDANRINWKNGVLAQKNHSTLLVIRERKNDSMAIVIKARGDSDLQELWSLILNVRQASMNLFKDWPLLKCEIDLVCMHCVLKGVDDPHRYPGHVLEHMIPKGEYTLKCCEKFPDDSVPTCFVFPLEEDQENLELYLKAARDFMQKTIDSVDGPVTGANLALSDKGLNFIASNLGRNWTAVLLQLGVSQSLIEQLQISHQHDVHQQIMSALKRWRETDSDTTSPDDKLNSLFEVLTSESIGHIELVEKFKEHFKL</sequence>
<keyword evidence="1" id="KW-0433">Leucine-rich repeat</keyword>
<dbReference type="InterPro" id="IPR027417">
    <property type="entry name" value="P-loop_NTPase"/>
</dbReference>
<evidence type="ECO:0000313" key="6">
    <source>
        <dbReference type="EMBL" id="CAG5119224.1"/>
    </source>
</evidence>
<dbReference type="PROSITE" id="PS50017">
    <property type="entry name" value="DEATH_DOMAIN"/>
    <property type="match status" value="1"/>
</dbReference>